<dbReference type="SUPFAM" id="SSF53756">
    <property type="entry name" value="UDP-Glycosyltransferase/glycogen phosphorylase"/>
    <property type="match status" value="1"/>
</dbReference>
<sequence>MFKKFMKKRLKLILRNNLLKLQLKKQNVVFDFNSINYREKSILIIDTYIPKYNEDSGSKRLLQLIKLMLNNNFSVFLMANQKEYKQKDECVERFKSLGVNVYQPSLDKADNLITRNQYIKNIASKLDYAWLHRPENFEAYHSVIKDLNSKVTLIYDMVDFHYLRLIREWELTKSDKLKQKAEAMLKLEIDNCKAADKIVVISERDKHSLESFYKENSKMITIGNLHEFKKKTKAFKEFSERKNLLFIGGFKHKPNVDAILWLKNEIMPLVWEVNKDIKVDIVGSNPPQKIIKLNSENFNVVGYVEDVSTYFNSAKLFVAPLRYGAGIKGKIGQSFEYSLPVVTTDVGAEGFNFAPFSEEMIANSAELLASKILKLYDDEALWSSISNLSEQFIEPFSKQHIENQLKKVFD</sequence>
<dbReference type="GO" id="GO:0016740">
    <property type="term" value="F:transferase activity"/>
    <property type="evidence" value="ECO:0007669"/>
    <property type="project" value="UniProtKB-KW"/>
</dbReference>
<dbReference type="OrthoDB" id="9807209at2"/>
<organism evidence="1 2">
    <name type="scientific">Allotamlana fucoidanivorans</name>
    <dbReference type="NCBI Taxonomy" id="2583814"/>
    <lineage>
        <taxon>Bacteria</taxon>
        <taxon>Pseudomonadati</taxon>
        <taxon>Bacteroidota</taxon>
        <taxon>Flavobacteriia</taxon>
        <taxon>Flavobacteriales</taxon>
        <taxon>Flavobacteriaceae</taxon>
        <taxon>Allotamlana</taxon>
    </lineage>
</organism>
<dbReference type="AlphaFoldDB" id="A0A5C4SI71"/>
<comment type="caution">
    <text evidence="1">The sequence shown here is derived from an EMBL/GenBank/DDBJ whole genome shotgun (WGS) entry which is preliminary data.</text>
</comment>
<dbReference type="PANTHER" id="PTHR12526:SF584">
    <property type="entry name" value="GLYCOSYLTRANSFERASE"/>
    <property type="match status" value="1"/>
</dbReference>
<protein>
    <submittedName>
        <fullName evidence="1">Glycosyltransferase family 4 protein</fullName>
    </submittedName>
</protein>
<proteinExistence type="predicted"/>
<dbReference type="PANTHER" id="PTHR12526">
    <property type="entry name" value="GLYCOSYLTRANSFERASE"/>
    <property type="match status" value="1"/>
</dbReference>
<gene>
    <name evidence="1" type="ORF">FGF67_12565</name>
</gene>
<dbReference type="Proteomes" id="UP000308713">
    <property type="component" value="Unassembled WGS sequence"/>
</dbReference>
<accession>A0A5C4SI71</accession>
<dbReference type="Gene3D" id="3.40.50.2000">
    <property type="entry name" value="Glycogen Phosphorylase B"/>
    <property type="match status" value="2"/>
</dbReference>
<evidence type="ECO:0000313" key="1">
    <source>
        <dbReference type="EMBL" id="TNJ43180.1"/>
    </source>
</evidence>
<name>A0A5C4SI71_9FLAO</name>
<evidence type="ECO:0000313" key="2">
    <source>
        <dbReference type="Proteomes" id="UP000308713"/>
    </source>
</evidence>
<keyword evidence="1" id="KW-0808">Transferase</keyword>
<dbReference type="Pfam" id="PF13692">
    <property type="entry name" value="Glyco_trans_1_4"/>
    <property type="match status" value="1"/>
</dbReference>
<reference evidence="1 2" key="1">
    <citation type="submission" date="2019-05" db="EMBL/GenBank/DDBJ databases">
        <title>Tamlana fucoidanivorans sp. nov., isolated from the surface of algae collected from Fujian province in China.</title>
        <authorList>
            <person name="Li J."/>
        </authorList>
    </citation>
    <scope>NUCLEOTIDE SEQUENCE [LARGE SCALE GENOMIC DNA]</scope>
    <source>
        <strain evidence="1 2">CW2-9</strain>
    </source>
</reference>
<keyword evidence="2" id="KW-1185">Reference proteome</keyword>
<dbReference type="CDD" id="cd03801">
    <property type="entry name" value="GT4_PimA-like"/>
    <property type="match status" value="1"/>
</dbReference>
<dbReference type="EMBL" id="VDCS01000011">
    <property type="protein sequence ID" value="TNJ43180.1"/>
    <property type="molecule type" value="Genomic_DNA"/>
</dbReference>